<protein>
    <recommendedName>
        <fullName evidence="3">AbrB/MazE/SpoVT family DNA-binding domain-containing protein</fullName>
    </recommendedName>
</protein>
<evidence type="ECO:0000313" key="2">
    <source>
        <dbReference type="Proteomes" id="UP001404104"/>
    </source>
</evidence>
<dbReference type="InterPro" id="IPR037914">
    <property type="entry name" value="SpoVT-AbrB_sf"/>
</dbReference>
<name>A0ABU9XUY0_9SPHN</name>
<proteinExistence type="predicted"/>
<dbReference type="RefSeq" id="WP_345865502.1">
    <property type="nucleotide sequence ID" value="NZ_JBDIMF010000006.1"/>
</dbReference>
<reference evidence="1 2" key="1">
    <citation type="submission" date="2024-05" db="EMBL/GenBank/DDBJ databases">
        <authorList>
            <person name="Liu Q."/>
            <person name="Xin Y.-H."/>
        </authorList>
    </citation>
    <scope>NUCLEOTIDE SEQUENCE [LARGE SCALE GENOMIC DNA]</scope>
    <source>
        <strain evidence="1 2">CGMCC 1.15349</strain>
    </source>
</reference>
<dbReference type="SUPFAM" id="SSF89447">
    <property type="entry name" value="AbrB/MazE/MraZ-like"/>
    <property type="match status" value="1"/>
</dbReference>
<gene>
    <name evidence="1" type="ORF">ABC969_13130</name>
</gene>
<dbReference type="EMBL" id="JBDIMF010000006">
    <property type="protein sequence ID" value="MEN2787360.1"/>
    <property type="molecule type" value="Genomic_DNA"/>
</dbReference>
<dbReference type="Gene3D" id="2.10.260.10">
    <property type="match status" value="1"/>
</dbReference>
<comment type="caution">
    <text evidence="1">The sequence shown here is derived from an EMBL/GenBank/DDBJ whole genome shotgun (WGS) entry which is preliminary data.</text>
</comment>
<evidence type="ECO:0000313" key="1">
    <source>
        <dbReference type="EMBL" id="MEN2787360.1"/>
    </source>
</evidence>
<accession>A0ABU9XUY0</accession>
<evidence type="ECO:0008006" key="3">
    <source>
        <dbReference type="Google" id="ProtNLM"/>
    </source>
</evidence>
<sequence>MQTALRKMGNSTGMIVPRSILGEIGVAAGAAMDLRVEDGRLIVTPITTPTRAGWATSAAAMALSDGSEEADWQAFGNQGDHDLQW</sequence>
<organism evidence="1 2">
    <name type="scientific">Sphingomonas qilianensis</name>
    <dbReference type="NCBI Taxonomy" id="1736690"/>
    <lineage>
        <taxon>Bacteria</taxon>
        <taxon>Pseudomonadati</taxon>
        <taxon>Pseudomonadota</taxon>
        <taxon>Alphaproteobacteria</taxon>
        <taxon>Sphingomonadales</taxon>
        <taxon>Sphingomonadaceae</taxon>
        <taxon>Sphingomonas</taxon>
    </lineage>
</organism>
<keyword evidence="2" id="KW-1185">Reference proteome</keyword>
<dbReference type="Proteomes" id="UP001404104">
    <property type="component" value="Unassembled WGS sequence"/>
</dbReference>